<feature type="binding site" evidence="2">
    <location>
        <begin position="8"/>
        <end position="9"/>
    </location>
    <ligand>
        <name>D-ribulose 5-phosphate</name>
        <dbReference type="ChEBI" id="CHEBI:58121"/>
    </ligand>
</feature>
<dbReference type="Gene3D" id="3.40.1400.10">
    <property type="entry name" value="Sugar-phosphate isomerase, RpiB/LacA/LacB"/>
    <property type="match status" value="1"/>
</dbReference>
<dbReference type="AlphaFoldDB" id="A0A1F5X1Z8"/>
<dbReference type="Proteomes" id="UP000178114">
    <property type="component" value="Unassembled WGS sequence"/>
</dbReference>
<dbReference type="GO" id="GO:0019316">
    <property type="term" value="P:D-allose catabolic process"/>
    <property type="evidence" value="ECO:0007669"/>
    <property type="project" value="TreeGrafter"/>
</dbReference>
<sequence>MKIFLGTDHAGFELKEAVKEFLISKKYDVEDMGALKYEAEDDYPDFIKPVAIAVSKNPDKDRGIIFGGSGQGEAMAANRFKGVRATVFYGGPMKIIDLSREHNNANILSFGARFITDEEAKTVVEFWLRTGFAGGRHKRRIDKIDSKS</sequence>
<dbReference type="InterPro" id="IPR036569">
    <property type="entry name" value="RpiB_LacA_LacB_sf"/>
</dbReference>
<reference evidence="3 4" key="1">
    <citation type="journal article" date="2016" name="Nat. Commun.">
        <title>Thousands of microbial genomes shed light on interconnected biogeochemical processes in an aquifer system.</title>
        <authorList>
            <person name="Anantharaman K."/>
            <person name="Brown C.T."/>
            <person name="Hug L.A."/>
            <person name="Sharon I."/>
            <person name="Castelle C.J."/>
            <person name="Probst A.J."/>
            <person name="Thomas B.C."/>
            <person name="Singh A."/>
            <person name="Wilkins M.J."/>
            <person name="Karaoz U."/>
            <person name="Brodie E.L."/>
            <person name="Williams K.H."/>
            <person name="Hubbard S.S."/>
            <person name="Banfield J.F."/>
        </authorList>
    </citation>
    <scope>NUCLEOTIDE SEQUENCE [LARGE SCALE GENOMIC DNA]</scope>
</reference>
<dbReference type="PANTHER" id="PTHR30345:SF0">
    <property type="entry name" value="DNA DAMAGE-REPAIR_TOLERATION PROTEIN DRT102"/>
    <property type="match status" value="1"/>
</dbReference>
<evidence type="ECO:0000256" key="2">
    <source>
        <dbReference type="PIRSR" id="PIRSR005384-2"/>
    </source>
</evidence>
<evidence type="ECO:0000313" key="3">
    <source>
        <dbReference type="EMBL" id="OGF81924.1"/>
    </source>
</evidence>
<feature type="binding site" evidence="2">
    <location>
        <position position="140"/>
    </location>
    <ligand>
        <name>D-ribulose 5-phosphate</name>
        <dbReference type="ChEBI" id="CHEBI:58121"/>
    </ligand>
</feature>
<accession>A0A1F5X1Z8</accession>
<proteinExistence type="inferred from homology"/>
<dbReference type="NCBIfam" id="NF004051">
    <property type="entry name" value="PRK05571.1"/>
    <property type="match status" value="1"/>
</dbReference>
<dbReference type="EMBL" id="MFID01000001">
    <property type="protein sequence ID" value="OGF81924.1"/>
    <property type="molecule type" value="Genomic_DNA"/>
</dbReference>
<evidence type="ECO:0000256" key="1">
    <source>
        <dbReference type="ARBA" id="ARBA00008754"/>
    </source>
</evidence>
<gene>
    <name evidence="3" type="ORF">A2930_01625</name>
</gene>
<protein>
    <submittedName>
        <fullName evidence="3">Ribose-5-phosphate isomerase</fullName>
    </submittedName>
</protein>
<feature type="binding site" evidence="2">
    <location>
        <position position="113"/>
    </location>
    <ligand>
        <name>D-ribulose 5-phosphate</name>
        <dbReference type="ChEBI" id="CHEBI:58121"/>
    </ligand>
</feature>
<dbReference type="InterPro" id="IPR003500">
    <property type="entry name" value="RpiB_LacA_LacB"/>
</dbReference>
<feature type="binding site" evidence="2">
    <location>
        <position position="136"/>
    </location>
    <ligand>
        <name>D-ribulose 5-phosphate</name>
        <dbReference type="ChEBI" id="CHEBI:58121"/>
    </ligand>
</feature>
<dbReference type="GO" id="GO:0009052">
    <property type="term" value="P:pentose-phosphate shunt, non-oxidative branch"/>
    <property type="evidence" value="ECO:0007669"/>
    <property type="project" value="TreeGrafter"/>
</dbReference>
<dbReference type="Pfam" id="PF02502">
    <property type="entry name" value="LacAB_rpiB"/>
    <property type="match status" value="1"/>
</dbReference>
<comment type="similarity">
    <text evidence="1">Belongs to the LacAB/RpiB family.</text>
</comment>
<feature type="binding site" evidence="2">
    <location>
        <position position="103"/>
    </location>
    <ligand>
        <name>D-ribulose 5-phosphate</name>
        <dbReference type="ChEBI" id="CHEBI:58121"/>
    </ligand>
</feature>
<evidence type="ECO:0000313" key="4">
    <source>
        <dbReference type="Proteomes" id="UP000178114"/>
    </source>
</evidence>
<organism evidence="3 4">
    <name type="scientific">Candidatus Giovannonibacteria bacterium RIFCSPLOWO2_01_FULL_45_34</name>
    <dbReference type="NCBI Taxonomy" id="1798351"/>
    <lineage>
        <taxon>Bacteria</taxon>
        <taxon>Candidatus Giovannoniibacteriota</taxon>
    </lineage>
</organism>
<dbReference type="SUPFAM" id="SSF89623">
    <property type="entry name" value="Ribose/Galactose isomerase RpiB/AlsB"/>
    <property type="match status" value="1"/>
</dbReference>
<dbReference type="GO" id="GO:0004751">
    <property type="term" value="F:ribose-5-phosphate isomerase activity"/>
    <property type="evidence" value="ECO:0007669"/>
    <property type="project" value="TreeGrafter"/>
</dbReference>
<feature type="binding site" evidence="2">
    <location>
        <begin position="68"/>
        <end position="72"/>
    </location>
    <ligand>
        <name>D-ribulose 5-phosphate</name>
        <dbReference type="ChEBI" id="CHEBI:58121"/>
    </ligand>
</feature>
<name>A0A1F5X1Z8_9BACT</name>
<dbReference type="PIRSF" id="PIRSF005384">
    <property type="entry name" value="RpiB_LacA_B"/>
    <property type="match status" value="1"/>
</dbReference>
<comment type="caution">
    <text evidence="3">The sequence shown here is derived from an EMBL/GenBank/DDBJ whole genome shotgun (WGS) entry which is preliminary data.</text>
</comment>
<dbReference type="NCBIfam" id="TIGR00689">
    <property type="entry name" value="rpiB_lacA_lacB"/>
    <property type="match status" value="1"/>
</dbReference>
<dbReference type="STRING" id="1798351.A2930_01625"/>
<keyword evidence="3" id="KW-0413">Isomerase</keyword>
<dbReference type="PANTHER" id="PTHR30345">
    <property type="entry name" value="RIBOSE-5-PHOSPHATE ISOMERASE B"/>
    <property type="match status" value="1"/>
</dbReference>